<dbReference type="InterPro" id="IPR012334">
    <property type="entry name" value="Pectin_lyas_fold"/>
</dbReference>
<keyword evidence="5 8" id="KW-0378">Hydrolase</keyword>
<gene>
    <name evidence="9" type="ORF">L3X38_005149</name>
</gene>
<dbReference type="InterPro" id="IPR011050">
    <property type="entry name" value="Pectin_lyase_fold/virulence"/>
</dbReference>
<protein>
    <recommendedName>
        <fullName evidence="11">Pectin lyase-like superfamily protein</fullName>
    </recommendedName>
</protein>
<keyword evidence="6 8" id="KW-0326">Glycosidase</keyword>
<dbReference type="GO" id="GO:0004650">
    <property type="term" value="F:polygalacturonase activity"/>
    <property type="evidence" value="ECO:0007669"/>
    <property type="project" value="InterPro"/>
</dbReference>
<dbReference type="SUPFAM" id="SSF51126">
    <property type="entry name" value="Pectin lyase-like"/>
    <property type="match status" value="1"/>
</dbReference>
<evidence type="ECO:0000256" key="7">
    <source>
        <dbReference type="ARBA" id="ARBA00023316"/>
    </source>
</evidence>
<comment type="subcellular location">
    <subcellularLocation>
        <location evidence="1">Secreted</location>
        <location evidence="1">Cell wall</location>
    </subcellularLocation>
</comment>
<sequence length="558" mass="59961">MTKILVTPLIFYIASSQLIGFGHSQITFDVLKYGVVGDPKTNDSRAFVKAWEELCGASDEANGVPTLVIPEQKLSYCSPSSLKVLATQIVFMFSISWKNWWHPKRWMHGKGVNHRIGSNFRIWAISWLMVEIDGHSSSWWTTPNQYDTLSCKLLQMNKKNCKALDALHFHGCDNLKLHPNTDGIDISSSHNVFIQHSTIGTGDDYIAINGGCFDLNIANIVCGPGHGISLGANGQLEKVENVYVRDCSFSGTTGSRRGRANPGTSASEEAIKLDCDQNSSCHNIIMDRIKVTSDVPGKKIYASCNNNIGTSIGTIVPNVPCLKVGAEPTTYSPATPPQALPLPPTPLPSLPLPVTPPPSLPMPSTYPPSPPMLAEPSLALILPAPHLLDTPPASPPVLATPPPSPPMPATPPLALILPATPPPLTATSSPSLPMPATPLPILPPLAPPLPNKPRPTLPLPTMPPLAPPLPNRPRPLPLPTMPSPAPPLPFTPLASLVSTLPPPALPATRQMSFKGNSVRSKAQVWYQPKALRYLSKYGVNSNLDRVIAKYAESSLPPF</sequence>
<organism evidence="9 10">
    <name type="scientific">Prunus dulcis</name>
    <name type="common">Almond</name>
    <name type="synonym">Amygdalus dulcis</name>
    <dbReference type="NCBI Taxonomy" id="3755"/>
    <lineage>
        <taxon>Eukaryota</taxon>
        <taxon>Viridiplantae</taxon>
        <taxon>Streptophyta</taxon>
        <taxon>Embryophyta</taxon>
        <taxon>Tracheophyta</taxon>
        <taxon>Spermatophyta</taxon>
        <taxon>Magnoliopsida</taxon>
        <taxon>eudicotyledons</taxon>
        <taxon>Gunneridae</taxon>
        <taxon>Pentapetalae</taxon>
        <taxon>rosids</taxon>
        <taxon>fabids</taxon>
        <taxon>Rosales</taxon>
        <taxon>Rosaceae</taxon>
        <taxon>Amygdaloideae</taxon>
        <taxon>Amygdaleae</taxon>
        <taxon>Prunus</taxon>
    </lineage>
</organism>
<evidence type="ECO:0000256" key="3">
    <source>
        <dbReference type="ARBA" id="ARBA00022512"/>
    </source>
</evidence>
<evidence type="ECO:0000256" key="1">
    <source>
        <dbReference type="ARBA" id="ARBA00004191"/>
    </source>
</evidence>
<evidence type="ECO:0000313" key="10">
    <source>
        <dbReference type="Proteomes" id="UP001054821"/>
    </source>
</evidence>
<evidence type="ECO:0000256" key="2">
    <source>
        <dbReference type="ARBA" id="ARBA00008834"/>
    </source>
</evidence>
<evidence type="ECO:0000313" key="9">
    <source>
        <dbReference type="EMBL" id="KAI5352258.1"/>
    </source>
</evidence>
<evidence type="ECO:0008006" key="11">
    <source>
        <dbReference type="Google" id="ProtNLM"/>
    </source>
</evidence>
<dbReference type="GO" id="GO:0071555">
    <property type="term" value="P:cell wall organization"/>
    <property type="evidence" value="ECO:0007669"/>
    <property type="project" value="UniProtKB-KW"/>
</dbReference>
<evidence type="ECO:0000256" key="8">
    <source>
        <dbReference type="RuleBase" id="RU361169"/>
    </source>
</evidence>
<dbReference type="Proteomes" id="UP001054821">
    <property type="component" value="Chromosome 1"/>
</dbReference>
<keyword evidence="7" id="KW-0961">Cell wall biogenesis/degradation</keyword>
<dbReference type="InterPro" id="IPR000743">
    <property type="entry name" value="Glyco_hydro_28"/>
</dbReference>
<name>A0AAD4ZQB0_PRUDU</name>
<dbReference type="PANTHER" id="PTHR31375">
    <property type="match status" value="1"/>
</dbReference>
<proteinExistence type="inferred from homology"/>
<keyword evidence="4" id="KW-0964">Secreted</keyword>
<accession>A0AAD4ZQB0</accession>
<keyword evidence="3" id="KW-0134">Cell wall</keyword>
<dbReference type="GO" id="GO:0005975">
    <property type="term" value="P:carbohydrate metabolic process"/>
    <property type="evidence" value="ECO:0007669"/>
    <property type="project" value="InterPro"/>
</dbReference>
<comment type="similarity">
    <text evidence="2 8">Belongs to the glycosyl hydrolase 28 family.</text>
</comment>
<evidence type="ECO:0000256" key="4">
    <source>
        <dbReference type="ARBA" id="ARBA00022525"/>
    </source>
</evidence>
<keyword evidence="10" id="KW-1185">Reference proteome</keyword>
<evidence type="ECO:0000256" key="6">
    <source>
        <dbReference type="ARBA" id="ARBA00023295"/>
    </source>
</evidence>
<dbReference type="Gene3D" id="2.160.20.10">
    <property type="entry name" value="Single-stranded right-handed beta-helix, Pectin lyase-like"/>
    <property type="match status" value="1"/>
</dbReference>
<dbReference type="AlphaFoldDB" id="A0AAD4ZQB0"/>
<comment type="caution">
    <text evidence="9">The sequence shown here is derived from an EMBL/GenBank/DDBJ whole genome shotgun (WGS) entry which is preliminary data.</text>
</comment>
<dbReference type="Pfam" id="PF00295">
    <property type="entry name" value="Glyco_hydro_28"/>
    <property type="match status" value="1"/>
</dbReference>
<reference evidence="9 10" key="1">
    <citation type="journal article" date="2022" name="G3 (Bethesda)">
        <title>Whole-genome sequence and methylome profiling of the almond [Prunus dulcis (Mill.) D.A. Webb] cultivar 'Nonpareil'.</title>
        <authorList>
            <person name="D'Amico-Willman K.M."/>
            <person name="Ouma W.Z."/>
            <person name="Meulia T."/>
            <person name="Sideli G.M."/>
            <person name="Gradziel T.M."/>
            <person name="Fresnedo-Ramirez J."/>
        </authorList>
    </citation>
    <scope>NUCLEOTIDE SEQUENCE [LARGE SCALE GENOMIC DNA]</scope>
    <source>
        <strain evidence="9">Clone GOH B32 T37-40</strain>
    </source>
</reference>
<evidence type="ECO:0000256" key="5">
    <source>
        <dbReference type="ARBA" id="ARBA00022801"/>
    </source>
</evidence>
<dbReference type="EMBL" id="JAJFAZ020000001">
    <property type="protein sequence ID" value="KAI5352258.1"/>
    <property type="molecule type" value="Genomic_DNA"/>
</dbReference>